<comment type="caution">
    <text evidence="1">The sequence shown here is derived from an EMBL/GenBank/DDBJ whole genome shotgun (WGS) entry which is preliminary data.</text>
</comment>
<sequence length="260" mass="30406">MKYKVGTDLINARRLNAPQRKYLDELSVKPKLSGQYYGSITFQEENVKISTQVRKPDIFEIELSNPMPFEQATFEGRIEGDNLHGSKTSLFQLKCVRYMSSIIYHFCQKRKKELLVLFMQNWGRCGIIRVQYPKRQNIKIPLLKTIQGKFEECEIQLENPIDKEVNVQIQISNPANFDVLPADIVLKPYCDTSLYIKFTPNSLDQIKNAEIRFITEKIENWEFLVYGVGIPPNAFPEFLRIFQMKSIQRIHSEIQSMCKL</sequence>
<evidence type="ECO:0000313" key="1">
    <source>
        <dbReference type="EMBL" id="CAD8215363.1"/>
    </source>
</evidence>
<evidence type="ECO:0000313" key="2">
    <source>
        <dbReference type="Proteomes" id="UP000683925"/>
    </source>
</evidence>
<name>A0A8S1YNK0_PAROT</name>
<dbReference type="OrthoDB" id="10060824at2759"/>
<proteinExistence type="predicted"/>
<dbReference type="PANTHER" id="PTHR45912:SF3">
    <property type="entry name" value="CILIA- AND FLAGELLA-ASSOCIATED PROTEIN 47"/>
    <property type="match status" value="1"/>
</dbReference>
<keyword evidence="2" id="KW-1185">Reference proteome</keyword>
<dbReference type="GO" id="GO:0005929">
    <property type="term" value="C:cilium"/>
    <property type="evidence" value="ECO:0007669"/>
    <property type="project" value="TreeGrafter"/>
</dbReference>
<dbReference type="AlphaFoldDB" id="A0A8S1YNK0"/>
<accession>A0A8S1YNK0</accession>
<organism evidence="1 2">
    <name type="scientific">Paramecium octaurelia</name>
    <dbReference type="NCBI Taxonomy" id="43137"/>
    <lineage>
        <taxon>Eukaryota</taxon>
        <taxon>Sar</taxon>
        <taxon>Alveolata</taxon>
        <taxon>Ciliophora</taxon>
        <taxon>Intramacronucleata</taxon>
        <taxon>Oligohymenophorea</taxon>
        <taxon>Peniculida</taxon>
        <taxon>Parameciidae</taxon>
        <taxon>Paramecium</taxon>
    </lineage>
</organism>
<dbReference type="GO" id="GO:0060271">
    <property type="term" value="P:cilium assembly"/>
    <property type="evidence" value="ECO:0007669"/>
    <property type="project" value="TreeGrafter"/>
</dbReference>
<dbReference type="PANTHER" id="PTHR45912">
    <property type="entry name" value="CILIA- AND FLAGELLA-ASSOCIATED PROTEIN 47"/>
    <property type="match status" value="1"/>
</dbReference>
<reference evidence="1" key="1">
    <citation type="submission" date="2021-01" db="EMBL/GenBank/DDBJ databases">
        <authorList>
            <consortium name="Genoscope - CEA"/>
            <person name="William W."/>
        </authorList>
    </citation>
    <scope>NUCLEOTIDE SEQUENCE</scope>
</reference>
<protein>
    <submittedName>
        <fullName evidence="1">Uncharacterized protein</fullName>
    </submittedName>
</protein>
<dbReference type="Proteomes" id="UP000683925">
    <property type="component" value="Unassembled WGS sequence"/>
</dbReference>
<gene>
    <name evidence="1" type="ORF">POCTA_138.1.T2350002</name>
</gene>
<dbReference type="EMBL" id="CAJJDP010000239">
    <property type="protein sequence ID" value="CAD8215363.1"/>
    <property type="molecule type" value="Genomic_DNA"/>
</dbReference>